<evidence type="ECO:0000256" key="2">
    <source>
        <dbReference type="ARBA" id="ARBA00004496"/>
    </source>
</evidence>
<feature type="active site" description="Proton donor" evidence="9">
    <location>
        <position position="129"/>
    </location>
</feature>
<keyword evidence="13" id="KW-1185">Reference proteome</keyword>
<dbReference type="HAMAP" id="MF_01014">
    <property type="entry name" value="HisA"/>
    <property type="match status" value="1"/>
</dbReference>
<evidence type="ECO:0000256" key="8">
    <source>
        <dbReference type="ARBA" id="ARBA00023235"/>
    </source>
</evidence>
<dbReference type="FunFam" id="3.20.20.70:FF:000009">
    <property type="entry name" value="1-(5-phosphoribosyl)-5-[(5-phosphoribosylamino)methylideneamino] imidazole-4-carboxamide isomerase"/>
    <property type="match status" value="1"/>
</dbReference>
<dbReference type="InterPro" id="IPR006062">
    <property type="entry name" value="His_biosynth"/>
</dbReference>
<evidence type="ECO:0000256" key="4">
    <source>
        <dbReference type="ARBA" id="ARBA00009667"/>
    </source>
</evidence>
<dbReference type="Gene3D" id="3.20.20.70">
    <property type="entry name" value="Aldolase class I"/>
    <property type="match status" value="1"/>
</dbReference>
<dbReference type="RefSeq" id="WP_168606936.1">
    <property type="nucleotide sequence ID" value="NZ_CP038852.1"/>
</dbReference>
<organism evidence="12 13">
    <name type="scientific">Candidatus Pelagibacter giovannonii</name>
    <dbReference type="NCBI Taxonomy" id="2563896"/>
    <lineage>
        <taxon>Bacteria</taxon>
        <taxon>Pseudomonadati</taxon>
        <taxon>Pseudomonadota</taxon>
        <taxon>Alphaproteobacteria</taxon>
        <taxon>Candidatus Pelagibacterales</taxon>
        <taxon>Candidatus Pelagibacteraceae</taxon>
        <taxon>Candidatus Pelagibacter</taxon>
    </lineage>
</organism>
<reference evidence="12 13" key="1">
    <citation type="journal article" date="2020" name="Nat. Microbiol.">
        <title>Lysogenic host-virus interactions in SAR11 marine bacteria.</title>
        <authorList>
            <person name="Morris R.M."/>
            <person name="Cain K.R."/>
            <person name="Hvorecny K.L."/>
            <person name="Kollman J.M."/>
        </authorList>
    </citation>
    <scope>NUCLEOTIDE SEQUENCE [LARGE SCALE GENOMIC DNA]</scope>
    <source>
        <strain evidence="12 13">NP1</strain>
    </source>
</reference>
<dbReference type="CDD" id="cd04732">
    <property type="entry name" value="HisA"/>
    <property type="match status" value="1"/>
</dbReference>
<dbReference type="GO" id="GO:0003949">
    <property type="term" value="F:1-(5-phosphoribosyl)-5-[(5-phosphoribosylamino)methylideneamino]imidazole-4-carboxamide isomerase activity"/>
    <property type="evidence" value="ECO:0007669"/>
    <property type="project" value="UniProtKB-UniRule"/>
</dbReference>
<keyword evidence="8 9" id="KW-0413">Isomerase</keyword>
<dbReference type="SUPFAM" id="SSF51366">
    <property type="entry name" value="Ribulose-phoshate binding barrel"/>
    <property type="match status" value="1"/>
</dbReference>
<dbReference type="PANTHER" id="PTHR43090">
    <property type="entry name" value="1-(5-PHOSPHORIBOSYL)-5-[(5-PHOSPHORIBOSYLAMINO)METHYLIDENEAMINO] IMIDAZOLE-4-CARBOXAMIDE ISOMERASE"/>
    <property type="match status" value="1"/>
</dbReference>
<keyword evidence="6 9" id="KW-0028">Amino-acid biosynthesis</keyword>
<evidence type="ECO:0000256" key="10">
    <source>
        <dbReference type="RuleBase" id="RU003657"/>
    </source>
</evidence>
<name>A0A6H1Q3J6_9PROT</name>
<protein>
    <recommendedName>
        <fullName evidence="9 11">1-(5-phosphoribosyl)-5-[(5-phosphoribosylamino)methylideneamino] imidazole-4-carboxamide isomerase</fullName>
        <ecNumber evidence="9 11">5.3.1.16</ecNumber>
    </recommendedName>
    <alternativeName>
        <fullName evidence="9">Phosphoribosylformimino-5-aminoimidazole carboxamide ribotide isomerase</fullName>
    </alternativeName>
</protein>
<dbReference type="EMBL" id="CP038852">
    <property type="protein sequence ID" value="QIZ21070.1"/>
    <property type="molecule type" value="Genomic_DNA"/>
</dbReference>
<proteinExistence type="inferred from homology"/>
<gene>
    <name evidence="9 12" type="primary">hisA</name>
    <name evidence="12" type="ORF">E5R92_04655</name>
</gene>
<feature type="active site" description="Proton acceptor" evidence="9">
    <location>
        <position position="8"/>
    </location>
</feature>
<dbReference type="InterPro" id="IPR006063">
    <property type="entry name" value="HisA_bact_arch"/>
</dbReference>
<dbReference type="PANTHER" id="PTHR43090:SF2">
    <property type="entry name" value="1-(5-PHOSPHORIBOSYL)-5-[(5-PHOSPHORIBOSYLAMINO)METHYLIDENEAMINO] IMIDAZOLE-4-CARBOXAMIDE ISOMERASE"/>
    <property type="match status" value="1"/>
</dbReference>
<dbReference type="AlphaFoldDB" id="A0A6H1Q3J6"/>
<dbReference type="InterPro" id="IPR011060">
    <property type="entry name" value="RibuloseP-bd_barrel"/>
</dbReference>
<comment type="pathway">
    <text evidence="3 9 11">Amino-acid biosynthesis; L-histidine biosynthesis; L-histidine from 5-phospho-alpha-D-ribose 1-diphosphate: step 4/9.</text>
</comment>
<evidence type="ECO:0000256" key="3">
    <source>
        <dbReference type="ARBA" id="ARBA00005133"/>
    </source>
</evidence>
<comment type="subcellular location">
    <subcellularLocation>
        <location evidence="2 9 11">Cytoplasm</location>
    </subcellularLocation>
</comment>
<accession>A0A6H1Q3J6</accession>
<dbReference type="InterPro" id="IPR013785">
    <property type="entry name" value="Aldolase_TIM"/>
</dbReference>
<evidence type="ECO:0000256" key="11">
    <source>
        <dbReference type="RuleBase" id="RU003658"/>
    </source>
</evidence>
<evidence type="ECO:0000256" key="6">
    <source>
        <dbReference type="ARBA" id="ARBA00022605"/>
    </source>
</evidence>
<dbReference type="GO" id="GO:0000162">
    <property type="term" value="P:L-tryptophan biosynthetic process"/>
    <property type="evidence" value="ECO:0007669"/>
    <property type="project" value="TreeGrafter"/>
</dbReference>
<evidence type="ECO:0000256" key="9">
    <source>
        <dbReference type="HAMAP-Rule" id="MF_01014"/>
    </source>
</evidence>
<evidence type="ECO:0000256" key="1">
    <source>
        <dbReference type="ARBA" id="ARBA00000901"/>
    </source>
</evidence>
<dbReference type="InterPro" id="IPR023016">
    <property type="entry name" value="HisA/PriA"/>
</dbReference>
<evidence type="ECO:0000313" key="13">
    <source>
        <dbReference type="Proteomes" id="UP000501094"/>
    </source>
</evidence>
<dbReference type="Pfam" id="PF00977">
    <property type="entry name" value="His_biosynth"/>
    <property type="match status" value="1"/>
</dbReference>
<comment type="catalytic activity">
    <reaction evidence="1 9 11">
        <text>1-(5-phospho-beta-D-ribosyl)-5-[(5-phospho-beta-D-ribosylamino)methylideneamino]imidazole-4-carboxamide = 5-[(5-phospho-1-deoxy-D-ribulos-1-ylimino)methylamino]-1-(5-phospho-beta-D-ribosyl)imidazole-4-carboxamide</text>
        <dbReference type="Rhea" id="RHEA:15469"/>
        <dbReference type="ChEBI" id="CHEBI:58435"/>
        <dbReference type="ChEBI" id="CHEBI:58525"/>
        <dbReference type="EC" id="5.3.1.16"/>
    </reaction>
</comment>
<evidence type="ECO:0000256" key="5">
    <source>
        <dbReference type="ARBA" id="ARBA00022490"/>
    </source>
</evidence>
<comment type="similarity">
    <text evidence="4 9 10">Belongs to the HisA/HisF family.</text>
</comment>
<evidence type="ECO:0000313" key="12">
    <source>
        <dbReference type="EMBL" id="QIZ21070.1"/>
    </source>
</evidence>
<evidence type="ECO:0000256" key="7">
    <source>
        <dbReference type="ARBA" id="ARBA00023102"/>
    </source>
</evidence>
<keyword evidence="5 9" id="KW-0963">Cytoplasm</keyword>
<dbReference type="Proteomes" id="UP000501094">
    <property type="component" value="Chromosome"/>
</dbReference>
<dbReference type="UniPathway" id="UPA00031">
    <property type="reaction ID" value="UER00009"/>
</dbReference>
<dbReference type="NCBIfam" id="TIGR00007">
    <property type="entry name" value="1-(5-phosphoribosyl)-5-[(5-phosphoribosylamino)methylideneamino]imidazole-4-carboxamide isomerase"/>
    <property type="match status" value="1"/>
</dbReference>
<dbReference type="KEGG" id="peg:E5R92_04655"/>
<keyword evidence="7 9" id="KW-0368">Histidine biosynthesis</keyword>
<dbReference type="GO" id="GO:0000105">
    <property type="term" value="P:L-histidine biosynthetic process"/>
    <property type="evidence" value="ECO:0007669"/>
    <property type="project" value="UniProtKB-UniRule"/>
</dbReference>
<dbReference type="InterPro" id="IPR044524">
    <property type="entry name" value="Isoase_HisA-like"/>
</dbReference>
<dbReference type="GO" id="GO:0005737">
    <property type="term" value="C:cytoplasm"/>
    <property type="evidence" value="ECO:0007669"/>
    <property type="project" value="UniProtKB-SubCell"/>
</dbReference>
<sequence>MKIFPAIDIKDKKCVRLVKGDFDNKTEYEMSPVDQAGKYKDHGFKNLHIVDLDGALTGETVNLNIIKEIVNKFDLKIEVGGGVRTIDSIQKYTDVGVEKVILGSAAIKDKNFLKEACQKFPNKIALGLDAKDGYLSVSGWKENSNQLTLDFLKEVNDYGTSRLIYTDINRDGTKQSPNFEETTNVANISNCPVIISGGVSSIDDIKKAKGLKNIEGIIVGKAIYDGDIKLDELAREIDA</sequence>
<dbReference type="EC" id="5.3.1.16" evidence="9 11"/>